<proteinExistence type="predicted"/>
<protein>
    <submittedName>
        <fullName evidence="2">Uncharacterized protein</fullName>
    </submittedName>
</protein>
<dbReference type="Proteomes" id="UP001201873">
    <property type="component" value="Unassembled WGS sequence"/>
</dbReference>
<evidence type="ECO:0000256" key="1">
    <source>
        <dbReference type="SAM" id="Phobius"/>
    </source>
</evidence>
<keyword evidence="1" id="KW-0472">Membrane</keyword>
<name>A0ABT0K4H2_9ACTN</name>
<reference evidence="2 3" key="1">
    <citation type="submission" date="2022-04" db="EMBL/GenBank/DDBJ databases">
        <title>Genome diversity in the genus Frankia.</title>
        <authorList>
            <person name="Carlos-Shanley C."/>
            <person name="Hahn D."/>
        </authorList>
    </citation>
    <scope>NUCLEOTIDE SEQUENCE [LARGE SCALE GENOMIC DNA]</scope>
    <source>
        <strain evidence="2 3">Ag45/Mut15</strain>
    </source>
</reference>
<keyword evidence="1" id="KW-0812">Transmembrane</keyword>
<keyword evidence="3" id="KW-1185">Reference proteome</keyword>
<evidence type="ECO:0000313" key="2">
    <source>
        <dbReference type="EMBL" id="MCK9878704.1"/>
    </source>
</evidence>
<dbReference type="EMBL" id="JALKFT010000041">
    <property type="protein sequence ID" value="MCK9878704.1"/>
    <property type="molecule type" value="Genomic_DNA"/>
</dbReference>
<keyword evidence="1" id="KW-1133">Transmembrane helix</keyword>
<accession>A0ABT0K4H2</accession>
<dbReference type="RefSeq" id="WP_248826789.1">
    <property type="nucleotide sequence ID" value="NZ_JALKFT010000041.1"/>
</dbReference>
<sequence length="87" mass="9084">MRGRLTGLQISVVTGGPRLGDLEAGTVASVLGDATSVVSGGLACTATALLLFVFLPDFRRQHRELPLVGPTQADIRKPVTRTTDLPG</sequence>
<feature type="transmembrane region" description="Helical" evidence="1">
    <location>
        <begin position="36"/>
        <end position="55"/>
    </location>
</feature>
<evidence type="ECO:0000313" key="3">
    <source>
        <dbReference type="Proteomes" id="UP001201873"/>
    </source>
</evidence>
<dbReference type="InterPro" id="IPR036259">
    <property type="entry name" value="MFS_trans_sf"/>
</dbReference>
<gene>
    <name evidence="2" type="ORF">MXD59_23560</name>
</gene>
<dbReference type="SUPFAM" id="SSF103473">
    <property type="entry name" value="MFS general substrate transporter"/>
    <property type="match status" value="1"/>
</dbReference>
<organism evidence="2 3">
    <name type="scientific">Frankia umida</name>
    <dbReference type="NCBI Taxonomy" id="573489"/>
    <lineage>
        <taxon>Bacteria</taxon>
        <taxon>Bacillati</taxon>
        <taxon>Actinomycetota</taxon>
        <taxon>Actinomycetes</taxon>
        <taxon>Frankiales</taxon>
        <taxon>Frankiaceae</taxon>
        <taxon>Frankia</taxon>
    </lineage>
</organism>
<comment type="caution">
    <text evidence="2">The sequence shown here is derived from an EMBL/GenBank/DDBJ whole genome shotgun (WGS) entry which is preliminary data.</text>
</comment>